<keyword evidence="8 9" id="KW-0119">Carbohydrate metabolism</keyword>
<dbReference type="EMBL" id="DTGZ01000041">
    <property type="protein sequence ID" value="HGV97105.1"/>
    <property type="molecule type" value="Genomic_DNA"/>
</dbReference>
<comment type="caution">
    <text evidence="11">The sequence shown here is derived from an EMBL/GenBank/DDBJ whole genome shotgun (WGS) entry which is preliminary data.</text>
</comment>
<dbReference type="InterPro" id="IPR004515">
    <property type="entry name" value="Phosphoheptose_Isoase"/>
</dbReference>
<comment type="pathway">
    <text evidence="9">Carbohydrate biosynthesis; D-glycero-D-manno-heptose 7-phosphate biosynthesis; D-glycero-alpha-D-manno-heptose 7-phosphate and D-glycero-beta-D-manno-heptose 7-phosphate from sedoheptulose 7-phosphate: step 1/1.</text>
</comment>
<evidence type="ECO:0000256" key="8">
    <source>
        <dbReference type="ARBA" id="ARBA00023277"/>
    </source>
</evidence>
<dbReference type="InterPro" id="IPR046348">
    <property type="entry name" value="SIS_dom_sf"/>
</dbReference>
<dbReference type="Pfam" id="PF13580">
    <property type="entry name" value="SIS_2"/>
    <property type="match status" value="1"/>
</dbReference>
<evidence type="ECO:0000256" key="5">
    <source>
        <dbReference type="ARBA" id="ARBA00022723"/>
    </source>
</evidence>
<evidence type="ECO:0000259" key="10">
    <source>
        <dbReference type="PROSITE" id="PS51464"/>
    </source>
</evidence>
<evidence type="ECO:0000256" key="1">
    <source>
        <dbReference type="ARBA" id="ARBA00000348"/>
    </source>
</evidence>
<feature type="binding site" evidence="9">
    <location>
        <position position="174"/>
    </location>
    <ligand>
        <name>substrate</name>
    </ligand>
</feature>
<dbReference type="GO" id="GO:2001061">
    <property type="term" value="P:D-glycero-D-manno-heptose 7-phosphate biosynthetic process"/>
    <property type="evidence" value="ECO:0007669"/>
    <property type="project" value="UniProtKB-UniPathway"/>
</dbReference>
<comment type="cofactor">
    <cofactor evidence="9">
        <name>Zn(2+)</name>
        <dbReference type="ChEBI" id="CHEBI:29105"/>
    </cofactor>
    <text evidence="9">Binds 1 zinc ion per subunit.</text>
</comment>
<dbReference type="GO" id="GO:0005975">
    <property type="term" value="P:carbohydrate metabolic process"/>
    <property type="evidence" value="ECO:0007669"/>
    <property type="project" value="UniProtKB-UniRule"/>
</dbReference>
<sequence length="196" mass="21557">MDKKTRLFVITEISQSFLLKEKLLEDEFVNIIYNIGRAIIRAFRNNRKAILFGNGGSAADAQHITAELVGRYQCERIGLPAIALTTNTSSLTAIGNDYSFQYIFARQIVALGQKGDVAIGITTSGKSLNVIEGLKEARHRGLTTVALTGKGGESLRKMVDYCLCVPSTDTPRIQEVHILIGHILCGMVERSLFKVK</sequence>
<dbReference type="PROSITE" id="PS51464">
    <property type="entry name" value="SIS"/>
    <property type="match status" value="1"/>
</dbReference>
<dbReference type="GO" id="GO:0097367">
    <property type="term" value="F:carbohydrate derivative binding"/>
    <property type="evidence" value="ECO:0007669"/>
    <property type="project" value="InterPro"/>
</dbReference>
<dbReference type="UniPathway" id="UPA00041">
    <property type="reaction ID" value="UER00436"/>
</dbReference>
<feature type="binding site" evidence="9">
    <location>
        <begin position="96"/>
        <end position="97"/>
    </location>
    <ligand>
        <name>substrate</name>
    </ligand>
</feature>
<feature type="binding site" evidence="9">
    <location>
        <position position="63"/>
    </location>
    <ligand>
        <name>Zn(2+)</name>
        <dbReference type="ChEBI" id="CHEBI:29105"/>
    </ligand>
</feature>
<dbReference type="GO" id="GO:0005737">
    <property type="term" value="C:cytoplasm"/>
    <property type="evidence" value="ECO:0007669"/>
    <property type="project" value="UniProtKB-SubCell"/>
</dbReference>
<protein>
    <recommendedName>
        <fullName evidence="9">Phosphoheptose isomerase</fullName>
        <ecNumber evidence="9">5.3.1.28</ecNumber>
    </recommendedName>
    <alternativeName>
        <fullName evidence="9">Sedoheptulose 7-phosphate isomerase</fullName>
    </alternativeName>
</protein>
<comment type="similarity">
    <text evidence="3 9">Belongs to the SIS family. GmhA subfamily.</text>
</comment>
<dbReference type="HAMAP" id="MF_00067">
    <property type="entry name" value="GmhA"/>
    <property type="match status" value="1"/>
</dbReference>
<feature type="binding site" evidence="9">
    <location>
        <position position="127"/>
    </location>
    <ligand>
        <name>substrate</name>
    </ligand>
</feature>
<comment type="miscellaneous">
    <text evidence="9">The reaction produces a racemic mixture of D-glycero-alpha-D-manno-heptose 7-phosphate and D-glycero-beta-D-manno-heptose 7-phosphate.</text>
</comment>
<keyword evidence="4 9" id="KW-0963">Cytoplasm</keyword>
<feature type="binding site" evidence="9">
    <location>
        <position position="67"/>
    </location>
    <ligand>
        <name>Zn(2+)</name>
        <dbReference type="ChEBI" id="CHEBI:29105"/>
    </ligand>
</feature>
<dbReference type="PANTHER" id="PTHR30390">
    <property type="entry name" value="SEDOHEPTULOSE 7-PHOSPHATE ISOMERASE / DNAA INITIATOR-ASSOCIATING FACTOR FOR REPLICATION INITIATION"/>
    <property type="match status" value="1"/>
</dbReference>
<comment type="subcellular location">
    <subcellularLocation>
        <location evidence="2 9">Cytoplasm</location>
    </subcellularLocation>
</comment>
<reference evidence="11" key="1">
    <citation type="journal article" date="2020" name="mSystems">
        <title>Genome- and Community-Level Interaction Insights into Carbon Utilization and Element Cycling Functions of Hydrothermarchaeota in Hydrothermal Sediment.</title>
        <authorList>
            <person name="Zhou Z."/>
            <person name="Liu Y."/>
            <person name="Xu W."/>
            <person name="Pan J."/>
            <person name="Luo Z.H."/>
            <person name="Li M."/>
        </authorList>
    </citation>
    <scope>NUCLEOTIDE SEQUENCE [LARGE SCALE GENOMIC DNA]</scope>
    <source>
        <strain evidence="11">SpSt-774</strain>
    </source>
</reference>
<dbReference type="InterPro" id="IPR035461">
    <property type="entry name" value="GmhA/DiaA"/>
</dbReference>
<dbReference type="Gene3D" id="3.40.50.10490">
    <property type="entry name" value="Glucose-6-phosphate isomerase like protein, domain 1"/>
    <property type="match status" value="1"/>
</dbReference>
<evidence type="ECO:0000256" key="7">
    <source>
        <dbReference type="ARBA" id="ARBA00023235"/>
    </source>
</evidence>
<evidence type="ECO:0000256" key="6">
    <source>
        <dbReference type="ARBA" id="ARBA00022833"/>
    </source>
</evidence>
<evidence type="ECO:0000256" key="3">
    <source>
        <dbReference type="ARBA" id="ARBA00009894"/>
    </source>
</evidence>
<evidence type="ECO:0000256" key="2">
    <source>
        <dbReference type="ARBA" id="ARBA00004496"/>
    </source>
</evidence>
<feature type="binding site" evidence="9">
    <location>
        <begin position="54"/>
        <end position="56"/>
    </location>
    <ligand>
        <name>substrate</name>
    </ligand>
</feature>
<keyword evidence="7 9" id="KW-0413">Isomerase</keyword>
<comment type="function">
    <text evidence="9">Catalyzes the isomerization of sedoheptulose 7-phosphate in D-glycero-D-manno-heptose 7-phosphate.</text>
</comment>
<dbReference type="AlphaFoldDB" id="A0A7C4TG16"/>
<proteinExistence type="inferred from homology"/>
<dbReference type="InterPro" id="IPR050099">
    <property type="entry name" value="SIS_GmhA/DiaA_subfam"/>
</dbReference>
<feature type="domain" description="SIS" evidence="10">
    <location>
        <begin position="39"/>
        <end position="196"/>
    </location>
</feature>
<feature type="binding site" evidence="9">
    <location>
        <begin position="122"/>
        <end position="124"/>
    </location>
    <ligand>
        <name>substrate</name>
    </ligand>
</feature>
<gene>
    <name evidence="9" type="primary">gmhA</name>
    <name evidence="11" type="ORF">ENV60_02280</name>
</gene>
<keyword evidence="6 9" id="KW-0862">Zinc</keyword>
<name>A0A7C4TG16_UNCW3</name>
<accession>A0A7C4TG16</accession>
<keyword evidence="5 9" id="KW-0479">Metal-binding</keyword>
<dbReference type="PANTHER" id="PTHR30390:SF6">
    <property type="entry name" value="DNAA INITIATOR-ASSOCIATING PROTEIN DIAA"/>
    <property type="match status" value="1"/>
</dbReference>
<evidence type="ECO:0000256" key="4">
    <source>
        <dbReference type="ARBA" id="ARBA00022490"/>
    </source>
</evidence>
<feature type="binding site" evidence="9">
    <location>
        <position position="67"/>
    </location>
    <ligand>
        <name>substrate</name>
    </ligand>
</feature>
<dbReference type="InterPro" id="IPR001347">
    <property type="entry name" value="SIS_dom"/>
</dbReference>
<dbReference type="CDD" id="cd05006">
    <property type="entry name" value="SIS_GmhA"/>
    <property type="match status" value="1"/>
</dbReference>
<feature type="binding site" evidence="9">
    <location>
        <position position="182"/>
    </location>
    <ligand>
        <name>Zn(2+)</name>
        <dbReference type="ChEBI" id="CHEBI:29105"/>
    </ligand>
</feature>
<feature type="binding site" evidence="9">
    <location>
        <position position="174"/>
    </location>
    <ligand>
        <name>Zn(2+)</name>
        <dbReference type="ChEBI" id="CHEBI:29105"/>
    </ligand>
</feature>
<comment type="catalytic activity">
    <reaction evidence="1 9">
        <text>2 D-sedoheptulose 7-phosphate = D-glycero-alpha-D-manno-heptose 7-phosphate + D-glycero-beta-D-manno-heptose 7-phosphate</text>
        <dbReference type="Rhea" id="RHEA:27489"/>
        <dbReference type="ChEBI" id="CHEBI:57483"/>
        <dbReference type="ChEBI" id="CHEBI:60203"/>
        <dbReference type="ChEBI" id="CHEBI:60204"/>
        <dbReference type="EC" id="5.3.1.28"/>
    </reaction>
</comment>
<dbReference type="GO" id="GO:0008270">
    <property type="term" value="F:zinc ion binding"/>
    <property type="evidence" value="ECO:0007669"/>
    <property type="project" value="UniProtKB-UniRule"/>
</dbReference>
<organism evidence="11">
    <name type="scientific">candidate division WOR-3 bacterium</name>
    <dbReference type="NCBI Taxonomy" id="2052148"/>
    <lineage>
        <taxon>Bacteria</taxon>
        <taxon>Bacteria division WOR-3</taxon>
    </lineage>
</organism>
<evidence type="ECO:0000313" key="11">
    <source>
        <dbReference type="EMBL" id="HGV97105.1"/>
    </source>
</evidence>
<evidence type="ECO:0000256" key="9">
    <source>
        <dbReference type="HAMAP-Rule" id="MF_00067"/>
    </source>
</evidence>
<dbReference type="GO" id="GO:0008968">
    <property type="term" value="F:D-sedoheptulose 7-phosphate isomerase activity"/>
    <property type="evidence" value="ECO:0007669"/>
    <property type="project" value="UniProtKB-UniRule"/>
</dbReference>
<dbReference type="EC" id="5.3.1.28" evidence="9"/>
<dbReference type="SUPFAM" id="SSF53697">
    <property type="entry name" value="SIS domain"/>
    <property type="match status" value="1"/>
</dbReference>